<dbReference type="InterPro" id="IPR029058">
    <property type="entry name" value="AB_hydrolase_fold"/>
</dbReference>
<organism evidence="3 4">
    <name type="scientific">Miniimonas arenae</name>
    <dbReference type="NCBI Taxonomy" id="676201"/>
    <lineage>
        <taxon>Bacteria</taxon>
        <taxon>Bacillati</taxon>
        <taxon>Actinomycetota</taxon>
        <taxon>Actinomycetes</taxon>
        <taxon>Micrococcales</taxon>
        <taxon>Beutenbergiaceae</taxon>
        <taxon>Miniimonas</taxon>
    </lineage>
</organism>
<evidence type="ECO:0000313" key="3">
    <source>
        <dbReference type="EMBL" id="TNU76253.1"/>
    </source>
</evidence>
<keyword evidence="4" id="KW-1185">Reference proteome</keyword>
<dbReference type="PANTHER" id="PTHR43194">
    <property type="entry name" value="HYDROLASE ALPHA/BETA FOLD FAMILY"/>
    <property type="match status" value="1"/>
</dbReference>
<dbReference type="Pfam" id="PF12697">
    <property type="entry name" value="Abhydrolase_6"/>
    <property type="match status" value="1"/>
</dbReference>
<comment type="caution">
    <text evidence="3">The sequence shown here is derived from an EMBL/GenBank/DDBJ whole genome shotgun (WGS) entry which is preliminary data.</text>
</comment>
<proteinExistence type="predicted"/>
<accession>A0A5C5BFW0</accession>
<dbReference type="Gene3D" id="3.40.50.1820">
    <property type="entry name" value="alpha/beta hydrolase"/>
    <property type="match status" value="1"/>
</dbReference>
<dbReference type="OrthoDB" id="9769541at2"/>
<dbReference type="SUPFAM" id="SSF53474">
    <property type="entry name" value="alpha/beta-Hydrolases"/>
    <property type="match status" value="1"/>
</dbReference>
<dbReference type="InterPro" id="IPR020802">
    <property type="entry name" value="TesA-like"/>
</dbReference>
<sequence>MAQRSRRRPRRYGRRVVDPDLPDGLELRVDRYRFDDLCLRAWRMSLAESAGGPGPQDAPRNLVLLHGLGVSSAYYGRVALALARVGTVHLLDLPGFAAVPPPRDAAGIEEFAGLVDRWLRRQRLANVVLVGHSMGSQIVTEVLARDPGVATHGVLIGPPVNAQERSVGQQMVRLAQSSVRESRGTRAMALAGYRRTTVRWFRQVLPGMLRFPVEQRIADVDTPLLVVRGEYDRVAPREWTAMLTERAPDAWSAEIPGASHAVIYEHGREVAALIAEHAARPARGKRTEQAPDGEAPASADAHVAQGEPHAPGARDAQDSSARDSSAQDSDARDSGDAARVPHGSDA</sequence>
<dbReference type="AlphaFoldDB" id="A0A5C5BFW0"/>
<feature type="domain" description="Thioesterase TesA-like" evidence="2">
    <location>
        <begin position="68"/>
        <end position="278"/>
    </location>
</feature>
<name>A0A5C5BFW0_9MICO</name>
<dbReference type="SMART" id="SM00824">
    <property type="entry name" value="PKS_TE"/>
    <property type="match status" value="1"/>
</dbReference>
<keyword evidence="3" id="KW-0378">Hydrolase</keyword>
<dbReference type="PANTHER" id="PTHR43194:SF5">
    <property type="entry name" value="PIMELOYL-[ACYL-CARRIER PROTEIN] METHYL ESTER ESTERASE"/>
    <property type="match status" value="1"/>
</dbReference>
<dbReference type="InterPro" id="IPR050228">
    <property type="entry name" value="Carboxylesterase_BioH"/>
</dbReference>
<feature type="region of interest" description="Disordered" evidence="1">
    <location>
        <begin position="279"/>
        <end position="346"/>
    </location>
</feature>
<protein>
    <submittedName>
        <fullName evidence="3">Alpha/beta hydrolase</fullName>
    </submittedName>
</protein>
<dbReference type="Proteomes" id="UP000313849">
    <property type="component" value="Unassembled WGS sequence"/>
</dbReference>
<gene>
    <name evidence="3" type="ORF">FH969_03970</name>
</gene>
<dbReference type="InterPro" id="IPR000073">
    <property type="entry name" value="AB_hydrolase_1"/>
</dbReference>
<dbReference type="GO" id="GO:0016787">
    <property type="term" value="F:hydrolase activity"/>
    <property type="evidence" value="ECO:0007669"/>
    <property type="project" value="UniProtKB-KW"/>
</dbReference>
<reference evidence="3 4" key="1">
    <citation type="submission" date="2019-06" db="EMBL/GenBank/DDBJ databases">
        <title>Draft genome sequence of Miniimonas arenae KCTC 19750T isolated from sea sand.</title>
        <authorList>
            <person name="Park S.-J."/>
        </authorList>
    </citation>
    <scope>NUCLEOTIDE SEQUENCE [LARGE SCALE GENOMIC DNA]</scope>
    <source>
        <strain evidence="3 4">KCTC 19750</strain>
    </source>
</reference>
<dbReference type="EMBL" id="VENP01000009">
    <property type="protein sequence ID" value="TNU76253.1"/>
    <property type="molecule type" value="Genomic_DNA"/>
</dbReference>
<evidence type="ECO:0000256" key="1">
    <source>
        <dbReference type="SAM" id="MobiDB-lite"/>
    </source>
</evidence>
<evidence type="ECO:0000313" key="4">
    <source>
        <dbReference type="Proteomes" id="UP000313849"/>
    </source>
</evidence>
<evidence type="ECO:0000259" key="2">
    <source>
        <dbReference type="SMART" id="SM00824"/>
    </source>
</evidence>